<evidence type="ECO:0000259" key="1">
    <source>
        <dbReference type="Pfam" id="PF00535"/>
    </source>
</evidence>
<dbReference type="EMBL" id="VSKN01000002">
    <property type="protein sequence ID" value="TYC17013.1"/>
    <property type="molecule type" value="Genomic_DNA"/>
</dbReference>
<gene>
    <name evidence="2" type="ORF">ES677_02210</name>
</gene>
<protein>
    <submittedName>
        <fullName evidence="2">Glycosyltransferase</fullName>
    </submittedName>
</protein>
<dbReference type="InterPro" id="IPR050834">
    <property type="entry name" value="Glycosyltransf_2"/>
</dbReference>
<organism evidence="2 3">
    <name type="scientific">Bizionia gelidisalsuginis</name>
    <dbReference type="NCBI Taxonomy" id="291188"/>
    <lineage>
        <taxon>Bacteria</taxon>
        <taxon>Pseudomonadati</taxon>
        <taxon>Bacteroidota</taxon>
        <taxon>Flavobacteriia</taxon>
        <taxon>Flavobacteriales</taxon>
        <taxon>Flavobacteriaceae</taxon>
        <taxon>Bizionia</taxon>
    </lineage>
</organism>
<dbReference type="InterPro" id="IPR001173">
    <property type="entry name" value="Glyco_trans_2-like"/>
</dbReference>
<dbReference type="Gene3D" id="3.90.550.10">
    <property type="entry name" value="Spore Coat Polysaccharide Biosynthesis Protein SpsA, Chain A"/>
    <property type="match status" value="1"/>
</dbReference>
<feature type="domain" description="Glycosyltransferase 2-like" evidence="1">
    <location>
        <begin position="5"/>
        <end position="121"/>
    </location>
</feature>
<proteinExistence type="predicted"/>
<evidence type="ECO:0000313" key="3">
    <source>
        <dbReference type="Proteomes" id="UP000323621"/>
    </source>
</evidence>
<dbReference type="PANTHER" id="PTHR43685">
    <property type="entry name" value="GLYCOSYLTRANSFERASE"/>
    <property type="match status" value="1"/>
</dbReference>
<dbReference type="InterPro" id="IPR029044">
    <property type="entry name" value="Nucleotide-diphossugar_trans"/>
</dbReference>
<accession>A0ABY3MDD7</accession>
<dbReference type="Pfam" id="PF00535">
    <property type="entry name" value="Glycos_transf_2"/>
    <property type="match status" value="1"/>
</dbReference>
<evidence type="ECO:0000313" key="2">
    <source>
        <dbReference type="EMBL" id="TYC17013.1"/>
    </source>
</evidence>
<dbReference type="Proteomes" id="UP000323621">
    <property type="component" value="Unassembled WGS sequence"/>
</dbReference>
<dbReference type="RefSeq" id="WP_148380309.1">
    <property type="nucleotide sequence ID" value="NZ_VSKN01000002.1"/>
</dbReference>
<reference evidence="2 3" key="1">
    <citation type="submission" date="2019-08" db="EMBL/GenBank/DDBJ databases">
        <title>Genomes of Antarctic Bizionia species.</title>
        <authorList>
            <person name="Bowman J.P."/>
        </authorList>
    </citation>
    <scope>NUCLEOTIDE SEQUENCE [LARGE SCALE GENOMIC DNA]</scope>
    <source>
        <strain evidence="2 3">IC164</strain>
    </source>
</reference>
<dbReference type="PANTHER" id="PTHR43685:SF2">
    <property type="entry name" value="GLYCOSYLTRANSFERASE 2-LIKE DOMAIN-CONTAINING PROTEIN"/>
    <property type="match status" value="1"/>
</dbReference>
<dbReference type="SUPFAM" id="SSF53448">
    <property type="entry name" value="Nucleotide-diphospho-sugar transferases"/>
    <property type="match status" value="1"/>
</dbReference>
<keyword evidence="3" id="KW-1185">Reference proteome</keyword>
<comment type="caution">
    <text evidence="2">The sequence shown here is derived from an EMBL/GenBank/DDBJ whole genome shotgun (WGS) entry which is preliminary data.</text>
</comment>
<name>A0ABY3MDD7_9FLAO</name>
<sequence length="270" mass="31536">MKKVSIIITCYNLGEFLQEALDSIINYPVLETLEIIIINDGSTEIDTKRILNKITYDYPNVLVVNQENQGLAKARNNGIKLAKGEYIIPLDVDNKLRHGFIKKAIKSLDNNLDIEVVHGNAQFFGKRQGLWKVNPLDIKSLVLNNDIDACACFRKTTWEEFNGYDEQMPIMGFEDWDLWLRFAAKGKQFQYVDDVFFDYRVREHSMLTNAWSNRDMLIEYIFNKKELKHLGLLRELLIENEKLKEEPATKEVLAVLKKKVFRKINNIFKL</sequence>